<comment type="caution">
    <text evidence="1">The sequence shown here is derived from an EMBL/GenBank/DDBJ whole genome shotgun (WGS) entry which is preliminary data.</text>
</comment>
<evidence type="ECO:0000313" key="2">
    <source>
        <dbReference type="Proteomes" id="UP000823891"/>
    </source>
</evidence>
<sequence length="48" mass="5173">MDKTLTIKNKNSGTAREASTVMDASAQLLPEAGRDTLFAIGFWGEKNS</sequence>
<dbReference type="EMBL" id="DWWS01000021">
    <property type="protein sequence ID" value="HJC23332.1"/>
    <property type="molecule type" value="Genomic_DNA"/>
</dbReference>
<gene>
    <name evidence="1" type="ORF">H9761_06470</name>
</gene>
<name>A0A9D2ND88_9FIRM</name>
<reference evidence="1" key="2">
    <citation type="submission" date="2021-04" db="EMBL/GenBank/DDBJ databases">
        <authorList>
            <person name="Gilroy R."/>
        </authorList>
    </citation>
    <scope>NUCLEOTIDE SEQUENCE</scope>
    <source>
        <strain evidence="1">USAMLcec2-132</strain>
    </source>
</reference>
<proteinExistence type="predicted"/>
<reference evidence="1" key="1">
    <citation type="journal article" date="2021" name="PeerJ">
        <title>Extensive microbial diversity within the chicken gut microbiome revealed by metagenomics and culture.</title>
        <authorList>
            <person name="Gilroy R."/>
            <person name="Ravi A."/>
            <person name="Getino M."/>
            <person name="Pursley I."/>
            <person name="Horton D.L."/>
            <person name="Alikhan N.F."/>
            <person name="Baker D."/>
            <person name="Gharbi K."/>
            <person name="Hall N."/>
            <person name="Watson M."/>
            <person name="Adriaenssens E.M."/>
            <person name="Foster-Nyarko E."/>
            <person name="Jarju S."/>
            <person name="Secka A."/>
            <person name="Antonio M."/>
            <person name="Oren A."/>
            <person name="Chaudhuri R.R."/>
            <person name="La Ragione R."/>
            <person name="Hildebrand F."/>
            <person name="Pallen M.J."/>
        </authorList>
    </citation>
    <scope>NUCLEOTIDE SEQUENCE</scope>
    <source>
        <strain evidence="1">USAMLcec2-132</strain>
    </source>
</reference>
<evidence type="ECO:0000313" key="1">
    <source>
        <dbReference type="EMBL" id="HJC23332.1"/>
    </source>
</evidence>
<protein>
    <submittedName>
        <fullName evidence="1">Uncharacterized protein</fullName>
    </submittedName>
</protein>
<dbReference type="AlphaFoldDB" id="A0A9D2ND88"/>
<accession>A0A9D2ND88</accession>
<dbReference type="Proteomes" id="UP000823891">
    <property type="component" value="Unassembled WGS sequence"/>
</dbReference>
<organism evidence="1 2">
    <name type="scientific">Candidatus Eisenbergiella merdavium</name>
    <dbReference type="NCBI Taxonomy" id="2838551"/>
    <lineage>
        <taxon>Bacteria</taxon>
        <taxon>Bacillati</taxon>
        <taxon>Bacillota</taxon>
        <taxon>Clostridia</taxon>
        <taxon>Lachnospirales</taxon>
        <taxon>Lachnospiraceae</taxon>
        <taxon>Eisenbergiella</taxon>
    </lineage>
</organism>